<dbReference type="InterPro" id="IPR012394">
    <property type="entry name" value="Aldehyde_DH_NAD(P)"/>
</dbReference>
<dbReference type="InterPro" id="IPR016162">
    <property type="entry name" value="Ald_DH_N"/>
</dbReference>
<dbReference type="CDD" id="cd07135">
    <property type="entry name" value="ALDH_F14-YMR110C"/>
    <property type="match status" value="1"/>
</dbReference>
<reference evidence="7 8" key="1">
    <citation type="submission" date="2016-06" db="EMBL/GenBank/DDBJ databases">
        <authorList>
            <person name="Kjaerup R.B."/>
            <person name="Dalgaard T.S."/>
            <person name="Juul-Madsen H.R."/>
        </authorList>
    </citation>
    <scope>NUCLEOTIDE SEQUENCE [LARGE SCALE GENOMIC DNA]</scope>
    <source>
        <strain evidence="7 8">Pb300</strain>
    </source>
</reference>
<dbReference type="PANTHER" id="PTHR43570:SF11">
    <property type="entry name" value="ALDEHYDE DEHYDROGENASE"/>
    <property type="match status" value="1"/>
</dbReference>
<keyword evidence="2 4" id="KW-0560">Oxidoreductase</keyword>
<proteinExistence type="inferred from homology"/>
<accession>A0A1D2J890</accession>
<keyword evidence="3" id="KW-0520">NAD</keyword>
<dbReference type="GO" id="GO:0005737">
    <property type="term" value="C:cytoplasm"/>
    <property type="evidence" value="ECO:0007669"/>
    <property type="project" value="TreeGrafter"/>
</dbReference>
<dbReference type="EMBL" id="LZYO01000321">
    <property type="protein sequence ID" value="ODH18513.1"/>
    <property type="molecule type" value="Genomic_DNA"/>
</dbReference>
<dbReference type="GO" id="GO:0006081">
    <property type="term" value="P:aldehyde metabolic process"/>
    <property type="evidence" value="ECO:0007669"/>
    <property type="project" value="InterPro"/>
</dbReference>
<gene>
    <name evidence="7" type="ORF">ACO22_06225</name>
</gene>
<comment type="similarity">
    <text evidence="1 4">Belongs to the aldehyde dehydrogenase family.</text>
</comment>
<feature type="active site" evidence="5">
    <location>
        <position position="283"/>
    </location>
</feature>
<dbReference type="PIRSF" id="PIRSF036492">
    <property type="entry name" value="ALDH"/>
    <property type="match status" value="1"/>
</dbReference>
<evidence type="ECO:0000256" key="1">
    <source>
        <dbReference type="ARBA" id="ARBA00009986"/>
    </source>
</evidence>
<dbReference type="PANTHER" id="PTHR43570">
    <property type="entry name" value="ALDEHYDE DEHYDROGENASE"/>
    <property type="match status" value="1"/>
</dbReference>
<dbReference type="InterPro" id="IPR015590">
    <property type="entry name" value="Aldehyde_DH_dom"/>
</dbReference>
<comment type="caution">
    <text evidence="7">The sequence shown here is derived from an EMBL/GenBank/DDBJ whole genome shotgun (WGS) entry which is preliminary data.</text>
</comment>
<sequence length="542" mass="59751">MAAVDVPDLQFTPVEEIPGKAQKVRTTFFQQKTRPIEFRIQQLRKLYWAFKDREHLVTEALHRDLGKPKYEAYLSEISLCENDIIFVQKNLAKWAKDEKAQDIDLTFSFMKPVIRKDPLGCVLVIGWVPFFLHSAYVTRRQRSDNEPSICRAFNVPFSLTLCPLVGAIAAGNTVVVKPSETSPNCAAVLQEIIEAAFDPDVVTVVQGGVPQVQALLAERWDKICFTGSSNVGRIVAKAAAPNLTPVLLELGGRNPAFITKKADLRLAARRLLWGKTFNAGQICLSQNYILVDREVLSQLVTEFEKTWKEYYPDGVKPSPDYCRIVNDSAFRRIKGLIDSSKGKILLGGTMDEKERFIEPTLIQVDSVDDPLIQQETFGPVITILPVGDLDEAIKIANNVDSTPLALYPFGTKQEVEKVLSSVRSGGVSINDSFMHASIPNLPFGGVGESGTGCYHGRSSFDAFVHRRSIASTPGWVERALFIRYPPYAGKLKKALKTSTLAPNFNRNGQTTIGLLGWIVWFATFGGGANKSGASRAAVAAIG</sequence>
<dbReference type="VEuPathDB" id="FungiDB:PADG_01495"/>
<feature type="domain" description="Aldehyde dehydrogenase" evidence="6">
    <location>
        <begin position="152"/>
        <end position="468"/>
    </location>
</feature>
<dbReference type="GO" id="GO:0004029">
    <property type="term" value="F:aldehyde dehydrogenase (NAD+) activity"/>
    <property type="evidence" value="ECO:0007669"/>
    <property type="project" value="TreeGrafter"/>
</dbReference>
<protein>
    <recommendedName>
        <fullName evidence="4">Aldehyde dehydrogenase</fullName>
    </recommendedName>
</protein>
<evidence type="ECO:0000256" key="3">
    <source>
        <dbReference type="ARBA" id="ARBA00023027"/>
    </source>
</evidence>
<dbReference type="Proteomes" id="UP000242814">
    <property type="component" value="Unassembled WGS sequence"/>
</dbReference>
<dbReference type="InterPro" id="IPR016161">
    <property type="entry name" value="Ald_DH/histidinol_DH"/>
</dbReference>
<dbReference type="AlphaFoldDB" id="A0A1D2J890"/>
<evidence type="ECO:0000256" key="4">
    <source>
        <dbReference type="PIRNR" id="PIRNR036492"/>
    </source>
</evidence>
<dbReference type="Pfam" id="PF00171">
    <property type="entry name" value="Aldedh"/>
    <property type="match status" value="1"/>
</dbReference>
<dbReference type="InterPro" id="IPR016163">
    <property type="entry name" value="Ald_DH_C"/>
</dbReference>
<evidence type="ECO:0000256" key="2">
    <source>
        <dbReference type="ARBA" id="ARBA00023002"/>
    </source>
</evidence>
<evidence type="ECO:0000259" key="6">
    <source>
        <dbReference type="Pfam" id="PF00171"/>
    </source>
</evidence>
<dbReference type="FunFam" id="3.40.309.10:FF:000025">
    <property type="entry name" value="Aldehyde dehydrogenase"/>
    <property type="match status" value="1"/>
</dbReference>
<dbReference type="Gene3D" id="3.40.309.10">
    <property type="entry name" value="Aldehyde Dehydrogenase, Chain A, domain 2"/>
    <property type="match status" value="1"/>
</dbReference>
<evidence type="ECO:0000313" key="7">
    <source>
        <dbReference type="EMBL" id="ODH18513.1"/>
    </source>
</evidence>
<feature type="active site" evidence="5">
    <location>
        <position position="249"/>
    </location>
</feature>
<evidence type="ECO:0000313" key="8">
    <source>
        <dbReference type="Proteomes" id="UP000242814"/>
    </source>
</evidence>
<dbReference type="Gene3D" id="3.40.605.10">
    <property type="entry name" value="Aldehyde Dehydrogenase, Chain A, domain 1"/>
    <property type="match status" value="2"/>
</dbReference>
<organism evidence="7 8">
    <name type="scientific">Paracoccidioides brasiliensis</name>
    <dbReference type="NCBI Taxonomy" id="121759"/>
    <lineage>
        <taxon>Eukaryota</taxon>
        <taxon>Fungi</taxon>
        <taxon>Dikarya</taxon>
        <taxon>Ascomycota</taxon>
        <taxon>Pezizomycotina</taxon>
        <taxon>Eurotiomycetes</taxon>
        <taxon>Eurotiomycetidae</taxon>
        <taxon>Onygenales</taxon>
        <taxon>Ajellomycetaceae</taxon>
        <taxon>Paracoccidioides</taxon>
    </lineage>
</organism>
<name>A0A1D2J890_PARBR</name>
<dbReference type="SUPFAM" id="SSF53720">
    <property type="entry name" value="ALDH-like"/>
    <property type="match status" value="1"/>
</dbReference>
<evidence type="ECO:0000256" key="5">
    <source>
        <dbReference type="PIRSR" id="PIRSR036492-1"/>
    </source>
</evidence>
<dbReference type="VEuPathDB" id="FungiDB:PABG_02975"/>